<name>A0A1T4Q2J7_9BACT</name>
<dbReference type="RefSeq" id="WP_078831886.1">
    <property type="nucleotide sequence ID" value="NZ_FUWH01000007.1"/>
</dbReference>
<dbReference type="CDD" id="cd04950">
    <property type="entry name" value="GT4_TuaH-like"/>
    <property type="match status" value="1"/>
</dbReference>
<dbReference type="Gene3D" id="3.40.50.2000">
    <property type="entry name" value="Glycogen Phosphorylase B"/>
    <property type="match status" value="1"/>
</dbReference>
<evidence type="ECO:0000313" key="2">
    <source>
        <dbReference type="Proteomes" id="UP000190888"/>
    </source>
</evidence>
<evidence type="ECO:0000313" key="1">
    <source>
        <dbReference type="EMBL" id="SJZ98020.1"/>
    </source>
</evidence>
<dbReference type="PANTHER" id="PTHR12526:SF630">
    <property type="entry name" value="GLYCOSYLTRANSFERASE"/>
    <property type="match status" value="1"/>
</dbReference>
<proteinExistence type="predicted"/>
<dbReference type="AlphaFoldDB" id="A0A1T4Q2J7"/>
<keyword evidence="1" id="KW-0808">Transferase</keyword>
<dbReference type="PANTHER" id="PTHR12526">
    <property type="entry name" value="GLYCOSYLTRANSFERASE"/>
    <property type="match status" value="1"/>
</dbReference>
<dbReference type="EMBL" id="FUWH01000007">
    <property type="protein sequence ID" value="SJZ98020.1"/>
    <property type="molecule type" value="Genomic_DNA"/>
</dbReference>
<dbReference type="Proteomes" id="UP000190888">
    <property type="component" value="Unassembled WGS sequence"/>
</dbReference>
<dbReference type="Pfam" id="PF13692">
    <property type="entry name" value="Glyco_trans_1_4"/>
    <property type="match status" value="1"/>
</dbReference>
<reference evidence="1 2" key="1">
    <citation type="submission" date="2017-02" db="EMBL/GenBank/DDBJ databases">
        <authorList>
            <person name="Peterson S.W."/>
        </authorList>
    </citation>
    <scope>NUCLEOTIDE SEQUENCE [LARGE SCALE GENOMIC DNA]</scope>
    <source>
        <strain evidence="1 2">DSM 22335</strain>
    </source>
</reference>
<protein>
    <submittedName>
        <fullName evidence="1">Glycosyl transferases group 1</fullName>
    </submittedName>
</protein>
<sequence>MNLICFSHLRWGFVYQRPQHVLTRLAKKFTVYFVEEPVFNAPMDKMLIETGSDNLYIAVPHLQGDPCNDTAQRTAALLKSMLHEYCINDYFFWYYTPMALKFTRDFHPQLTVYDCMDELSAFRYAPAELQELEAELFRKADLVFTGGQSLYEAKKDKHANIHPFPSSIDKAHFAKARQKNAEPEDQQDIPHPRIGFFGVIDERFDCDLISKVAFARPDWHFVFLGPVVKVQECDLPQAANIHYLGIKSYDVLPQYISGWDIAIIPFALNESTQFISPTKTPEYLAAGKPVISTPIRDVVQPYGTRQLVHIAHSATEFVEAVEEEIATKDKRNWLKEVDTFLADHSWDKTCAEMAAHIRTISASNIKNRAKEVQYV</sequence>
<dbReference type="SUPFAM" id="SSF53756">
    <property type="entry name" value="UDP-Glycosyltransferase/glycogen phosphorylase"/>
    <property type="match status" value="1"/>
</dbReference>
<accession>A0A1T4Q2J7</accession>
<dbReference type="STRING" id="413434.SAMN04488132_107113"/>
<dbReference type="OrthoDB" id="9816564at2"/>
<organism evidence="1 2">
    <name type="scientific">Sediminibacterium ginsengisoli</name>
    <dbReference type="NCBI Taxonomy" id="413434"/>
    <lineage>
        <taxon>Bacteria</taxon>
        <taxon>Pseudomonadati</taxon>
        <taxon>Bacteroidota</taxon>
        <taxon>Chitinophagia</taxon>
        <taxon>Chitinophagales</taxon>
        <taxon>Chitinophagaceae</taxon>
        <taxon>Sediminibacterium</taxon>
    </lineage>
</organism>
<gene>
    <name evidence="1" type="ORF">SAMN04488132_107113</name>
</gene>
<keyword evidence="2" id="KW-1185">Reference proteome</keyword>
<dbReference type="GO" id="GO:0016740">
    <property type="term" value="F:transferase activity"/>
    <property type="evidence" value="ECO:0007669"/>
    <property type="project" value="UniProtKB-KW"/>
</dbReference>